<protein>
    <submittedName>
        <fullName evidence="2">Uncharacterized protein</fullName>
    </submittedName>
</protein>
<organism evidence="2 3">
    <name type="scientific">Streptomyces violascens</name>
    <dbReference type="NCBI Taxonomy" id="67381"/>
    <lineage>
        <taxon>Bacteria</taxon>
        <taxon>Bacillati</taxon>
        <taxon>Actinomycetota</taxon>
        <taxon>Actinomycetes</taxon>
        <taxon>Kitasatosporales</taxon>
        <taxon>Streptomycetaceae</taxon>
        <taxon>Streptomyces</taxon>
    </lineage>
</organism>
<feature type="region of interest" description="Disordered" evidence="1">
    <location>
        <begin position="1"/>
        <end position="47"/>
    </location>
</feature>
<comment type="caution">
    <text evidence="2">The sequence shown here is derived from an EMBL/GenBank/DDBJ whole genome shotgun (WGS) entry which is preliminary data.</text>
</comment>
<evidence type="ECO:0000313" key="2">
    <source>
        <dbReference type="EMBL" id="GHI38777.1"/>
    </source>
</evidence>
<evidence type="ECO:0000313" key="3">
    <source>
        <dbReference type="Proteomes" id="UP001050808"/>
    </source>
</evidence>
<keyword evidence="3" id="KW-1185">Reference proteome</keyword>
<evidence type="ECO:0000256" key="1">
    <source>
        <dbReference type="SAM" id="MobiDB-lite"/>
    </source>
</evidence>
<gene>
    <name evidence="2" type="ORF">Sviol_31850</name>
</gene>
<dbReference type="Proteomes" id="UP001050808">
    <property type="component" value="Unassembled WGS sequence"/>
</dbReference>
<name>A0ABQ3QND7_9ACTN</name>
<proteinExistence type="predicted"/>
<dbReference type="EMBL" id="BNDY01000009">
    <property type="protein sequence ID" value="GHI38777.1"/>
    <property type="molecule type" value="Genomic_DNA"/>
</dbReference>
<sequence>MKLSASGGAALRVSTFDTPQHAAAPTVSAKANSGPPDPSSTPATTIPARATHIPNSLALPGRSPSTTIATTAVNTAWI</sequence>
<reference evidence="2" key="1">
    <citation type="submission" date="2024-05" db="EMBL/GenBank/DDBJ databases">
        <title>Whole genome shotgun sequence of Streptomyces violascens NBRC 12920.</title>
        <authorList>
            <person name="Komaki H."/>
            <person name="Tamura T."/>
        </authorList>
    </citation>
    <scope>NUCLEOTIDE SEQUENCE</scope>
    <source>
        <strain evidence="2">NBRC 12920</strain>
    </source>
</reference>
<accession>A0ABQ3QND7</accession>